<reference evidence="1 2" key="1">
    <citation type="submission" date="2019-03" db="EMBL/GenBank/DDBJ databases">
        <title>Draft genome sequences of novel Actinobacteria.</title>
        <authorList>
            <person name="Sahin N."/>
            <person name="Ay H."/>
            <person name="Saygin H."/>
        </authorList>
    </citation>
    <scope>NUCLEOTIDE SEQUENCE [LARGE SCALE GENOMIC DNA]</scope>
    <source>
        <strain evidence="1 2">H3C3</strain>
    </source>
</reference>
<evidence type="ECO:0000313" key="1">
    <source>
        <dbReference type="EMBL" id="TDD97674.1"/>
    </source>
</evidence>
<dbReference type="EMBL" id="SMKU01000002">
    <property type="protein sequence ID" value="TDD97674.1"/>
    <property type="molecule type" value="Genomic_DNA"/>
</dbReference>
<dbReference type="OrthoDB" id="9850328at2"/>
<dbReference type="AlphaFoldDB" id="A0A4R5CJU1"/>
<protein>
    <submittedName>
        <fullName evidence="1">Uncharacterized protein</fullName>
    </submittedName>
</protein>
<name>A0A4R5CJU1_9ACTN</name>
<dbReference type="Proteomes" id="UP000294513">
    <property type="component" value="Unassembled WGS sequence"/>
</dbReference>
<gene>
    <name evidence="1" type="ORF">E1298_01165</name>
</gene>
<proteinExistence type="predicted"/>
<keyword evidence="2" id="KW-1185">Reference proteome</keyword>
<dbReference type="RefSeq" id="WP_131888836.1">
    <property type="nucleotide sequence ID" value="NZ_SMKU01000002.1"/>
</dbReference>
<sequence>MADRNRIVTPSTDPDRFTREEKAAFNANQCCWDIGDSHWGQRDTMCHKPSKRGAPFGYCADHERALLESHWPDGSPRR</sequence>
<accession>A0A4R5CJU1</accession>
<organism evidence="1 2">
    <name type="scientific">Actinomadura rubrisoli</name>
    <dbReference type="NCBI Taxonomy" id="2530368"/>
    <lineage>
        <taxon>Bacteria</taxon>
        <taxon>Bacillati</taxon>
        <taxon>Actinomycetota</taxon>
        <taxon>Actinomycetes</taxon>
        <taxon>Streptosporangiales</taxon>
        <taxon>Thermomonosporaceae</taxon>
        <taxon>Actinomadura</taxon>
    </lineage>
</organism>
<comment type="caution">
    <text evidence="1">The sequence shown here is derived from an EMBL/GenBank/DDBJ whole genome shotgun (WGS) entry which is preliminary data.</text>
</comment>
<evidence type="ECO:0000313" key="2">
    <source>
        <dbReference type="Proteomes" id="UP000294513"/>
    </source>
</evidence>